<accession>E0UMU0</accession>
<evidence type="ECO:0000313" key="3">
    <source>
        <dbReference type="Proteomes" id="UP000008206"/>
    </source>
</evidence>
<keyword evidence="2" id="KW-0614">Plasmid</keyword>
<keyword evidence="1" id="KW-1133">Transmembrane helix</keyword>
<evidence type="ECO:0000313" key="2">
    <source>
        <dbReference type="EMBL" id="ADN18270.1"/>
    </source>
</evidence>
<keyword evidence="3" id="KW-1185">Reference proteome</keyword>
<gene>
    <name evidence="2" type="ordered locus">Cyan7822_6494</name>
</gene>
<keyword evidence="1" id="KW-0812">Transmembrane</keyword>
<keyword evidence="1" id="KW-0472">Membrane</keyword>
<dbReference type="Proteomes" id="UP000008206">
    <property type="component" value="Plasmid Cy782202"/>
</dbReference>
<evidence type="ECO:0008006" key="4">
    <source>
        <dbReference type="Google" id="ProtNLM"/>
    </source>
</evidence>
<dbReference type="OrthoDB" id="529787at2"/>
<organism evidence="2 3">
    <name type="scientific">Gloeothece verrucosa (strain PCC 7822)</name>
    <name type="common">Cyanothece sp. (strain PCC 7822)</name>
    <dbReference type="NCBI Taxonomy" id="497965"/>
    <lineage>
        <taxon>Bacteria</taxon>
        <taxon>Bacillati</taxon>
        <taxon>Cyanobacteriota</taxon>
        <taxon>Cyanophyceae</taxon>
        <taxon>Oscillatoriophycideae</taxon>
        <taxon>Chroococcales</taxon>
        <taxon>Aphanothecaceae</taxon>
        <taxon>Gloeothece</taxon>
        <taxon>Gloeothece verrucosa</taxon>
    </lineage>
</organism>
<geneLocation type="plasmid" evidence="2 3">
    <name>Cy782202</name>
</geneLocation>
<dbReference type="RefSeq" id="WP_013335016.1">
    <property type="nucleotide sequence ID" value="NC_014534.1"/>
</dbReference>
<dbReference type="AlphaFoldDB" id="E0UMU0"/>
<dbReference type="EMBL" id="CP002200">
    <property type="protein sequence ID" value="ADN18270.1"/>
    <property type="molecule type" value="Genomic_DNA"/>
</dbReference>
<feature type="transmembrane region" description="Helical" evidence="1">
    <location>
        <begin position="68"/>
        <end position="88"/>
    </location>
</feature>
<protein>
    <recommendedName>
        <fullName evidence="4">DUF3859 domain-containing protein</fullName>
    </recommendedName>
</protein>
<evidence type="ECO:0000256" key="1">
    <source>
        <dbReference type="SAM" id="Phobius"/>
    </source>
</evidence>
<sequence>MVEKITEDQLNQIVAEVAHLSRRRETELDRQQVQEILQQLNLPSELLDEAMIELQRKNDLAVQQHRNWLIGIGLGTVLVIGITSTVIISQNHQQKLGRIKVYESRITQVQDNGENLVIINRQNHPEVYYRVTLQDAPVGEKLSLKCNWIDPNGQIAHQNNYQTRQINKSVWQTHCRYQLNIASPSGNWQVQMSLGNQILNQKSFTVK</sequence>
<dbReference type="HOGENOM" id="CLU_1335636_0_0_3"/>
<proteinExistence type="predicted"/>
<dbReference type="KEGG" id="cyj:Cyan7822_6494"/>
<reference evidence="3" key="1">
    <citation type="journal article" date="2011" name="MBio">
        <title>Novel metabolic attributes of the genus Cyanothece, comprising a group of unicellular nitrogen-fixing Cyanobacteria.</title>
        <authorList>
            <person name="Bandyopadhyay A."/>
            <person name="Elvitigala T."/>
            <person name="Welsh E."/>
            <person name="Stockel J."/>
            <person name="Liberton M."/>
            <person name="Min H."/>
            <person name="Sherman L.A."/>
            <person name="Pakrasi H.B."/>
        </authorList>
    </citation>
    <scope>NUCLEOTIDE SEQUENCE [LARGE SCALE GENOMIC DNA]</scope>
    <source>
        <strain evidence="3">PCC 7822</strain>
        <plasmid evidence="3">Cy782202</plasmid>
    </source>
</reference>
<name>E0UMU0_GLOV7</name>